<accession>S2J9S0</accession>
<evidence type="ECO:0000313" key="1">
    <source>
        <dbReference type="EMBL" id="EPB86876.1"/>
    </source>
</evidence>
<sequence length="63" mass="7466">MSDVEEFNAFKSGKIKTEEMPHELFSHESFDQNSDLRRDYEERIKDKIDISNVPSDLKLEFLS</sequence>
<evidence type="ECO:0000313" key="2">
    <source>
        <dbReference type="Proteomes" id="UP000014254"/>
    </source>
</evidence>
<dbReference type="InParanoid" id="S2J9S0"/>
<dbReference type="OrthoDB" id="10362231at2759"/>
<name>S2J9S0_MUCC1</name>
<keyword evidence="2" id="KW-1185">Reference proteome</keyword>
<organism evidence="1 2">
    <name type="scientific">Mucor circinelloides f. circinelloides (strain 1006PhL)</name>
    <name type="common">Mucormycosis agent</name>
    <name type="synonym">Calyptromyces circinelloides</name>
    <dbReference type="NCBI Taxonomy" id="1220926"/>
    <lineage>
        <taxon>Eukaryota</taxon>
        <taxon>Fungi</taxon>
        <taxon>Fungi incertae sedis</taxon>
        <taxon>Mucoromycota</taxon>
        <taxon>Mucoromycotina</taxon>
        <taxon>Mucoromycetes</taxon>
        <taxon>Mucorales</taxon>
        <taxon>Mucorineae</taxon>
        <taxon>Mucoraceae</taxon>
        <taxon>Mucor</taxon>
    </lineage>
</organism>
<dbReference type="VEuPathDB" id="FungiDB:HMPREF1544_06302"/>
<proteinExistence type="predicted"/>
<protein>
    <submittedName>
        <fullName evidence="1">Uncharacterized protein</fullName>
    </submittedName>
</protein>
<dbReference type="Proteomes" id="UP000014254">
    <property type="component" value="Unassembled WGS sequence"/>
</dbReference>
<reference evidence="2" key="1">
    <citation type="submission" date="2013-05" db="EMBL/GenBank/DDBJ databases">
        <title>The Genome sequence of Mucor circinelloides f. circinelloides 1006PhL.</title>
        <authorList>
            <consortium name="The Broad Institute Genomics Platform"/>
            <person name="Cuomo C."/>
            <person name="Earl A."/>
            <person name="Findley K."/>
            <person name="Lee S.C."/>
            <person name="Walker B."/>
            <person name="Young S."/>
            <person name="Zeng Q."/>
            <person name="Gargeya S."/>
            <person name="Fitzgerald M."/>
            <person name="Haas B."/>
            <person name="Abouelleil A."/>
            <person name="Allen A.W."/>
            <person name="Alvarado L."/>
            <person name="Arachchi H.M."/>
            <person name="Berlin A.M."/>
            <person name="Chapman S.B."/>
            <person name="Gainer-Dewar J."/>
            <person name="Goldberg J."/>
            <person name="Griggs A."/>
            <person name="Gujja S."/>
            <person name="Hansen M."/>
            <person name="Howarth C."/>
            <person name="Imamovic A."/>
            <person name="Ireland A."/>
            <person name="Larimer J."/>
            <person name="McCowan C."/>
            <person name="Murphy C."/>
            <person name="Pearson M."/>
            <person name="Poon T.W."/>
            <person name="Priest M."/>
            <person name="Roberts A."/>
            <person name="Saif S."/>
            <person name="Shea T."/>
            <person name="Sisk P."/>
            <person name="Sykes S."/>
            <person name="Wortman J."/>
            <person name="Nusbaum C."/>
            <person name="Birren B."/>
        </authorList>
    </citation>
    <scope>NUCLEOTIDE SEQUENCE [LARGE SCALE GENOMIC DNA]</scope>
    <source>
        <strain evidence="2">1006PhL</strain>
    </source>
</reference>
<dbReference type="EMBL" id="KE123979">
    <property type="protein sequence ID" value="EPB86876.1"/>
    <property type="molecule type" value="Genomic_DNA"/>
</dbReference>
<dbReference type="AlphaFoldDB" id="S2J9S0"/>
<gene>
    <name evidence="1" type="ORF">HMPREF1544_06302</name>
</gene>